<dbReference type="Gene3D" id="1.10.238.10">
    <property type="entry name" value="EF-hand"/>
    <property type="match status" value="1"/>
</dbReference>
<keyword evidence="2" id="KW-0812">Transmembrane</keyword>
<dbReference type="InterPro" id="IPR011992">
    <property type="entry name" value="EF-hand-dom_pair"/>
</dbReference>
<keyword evidence="2" id="KW-0472">Membrane</keyword>
<evidence type="ECO:0000313" key="4">
    <source>
        <dbReference type="RefSeq" id="XP_056863855.1"/>
    </source>
</evidence>
<feature type="transmembrane region" description="Helical" evidence="2">
    <location>
        <begin position="130"/>
        <end position="151"/>
    </location>
</feature>
<keyword evidence="3" id="KW-1185">Reference proteome</keyword>
<evidence type="ECO:0000313" key="3">
    <source>
        <dbReference type="Proteomes" id="UP000504610"/>
    </source>
</evidence>
<dbReference type="KEGG" id="rsz:108833933"/>
<accession>A0A9W3DJ70</accession>
<keyword evidence="2" id="KW-1133">Transmembrane helix</keyword>
<feature type="compositionally biased region" description="Polar residues" evidence="1">
    <location>
        <begin position="1"/>
        <end position="14"/>
    </location>
</feature>
<proteinExistence type="predicted"/>
<protein>
    <submittedName>
        <fullName evidence="4">Two-pore potassium channel 3-like</fullName>
    </submittedName>
</protein>
<feature type="transmembrane region" description="Helical" evidence="2">
    <location>
        <begin position="99"/>
        <end position="118"/>
    </location>
</feature>
<dbReference type="Proteomes" id="UP000504610">
    <property type="component" value="Chromosome 4"/>
</dbReference>
<organism evidence="3 4">
    <name type="scientific">Raphanus sativus</name>
    <name type="common">Radish</name>
    <name type="synonym">Raphanus raphanistrum var. sativus</name>
    <dbReference type="NCBI Taxonomy" id="3726"/>
    <lineage>
        <taxon>Eukaryota</taxon>
        <taxon>Viridiplantae</taxon>
        <taxon>Streptophyta</taxon>
        <taxon>Embryophyta</taxon>
        <taxon>Tracheophyta</taxon>
        <taxon>Spermatophyta</taxon>
        <taxon>Magnoliopsida</taxon>
        <taxon>eudicotyledons</taxon>
        <taxon>Gunneridae</taxon>
        <taxon>Pentapetalae</taxon>
        <taxon>rosids</taxon>
        <taxon>malvids</taxon>
        <taxon>Brassicales</taxon>
        <taxon>Brassicaceae</taxon>
        <taxon>Brassiceae</taxon>
        <taxon>Raphanus</taxon>
    </lineage>
</organism>
<name>A0A9W3DJ70_RAPSA</name>
<dbReference type="OrthoDB" id="415460at2759"/>
<reference evidence="4" key="2">
    <citation type="submission" date="2025-08" db="UniProtKB">
        <authorList>
            <consortium name="RefSeq"/>
        </authorList>
    </citation>
    <scope>IDENTIFICATION</scope>
    <source>
        <tissue evidence="4">Leaf</tissue>
    </source>
</reference>
<evidence type="ECO:0000256" key="2">
    <source>
        <dbReference type="SAM" id="Phobius"/>
    </source>
</evidence>
<dbReference type="SUPFAM" id="SSF47473">
    <property type="entry name" value="EF-hand"/>
    <property type="match status" value="1"/>
</dbReference>
<dbReference type="GeneID" id="108833933"/>
<dbReference type="AlphaFoldDB" id="A0A9W3DJ70"/>
<gene>
    <name evidence="4" type="primary">LOC108833933</name>
</gene>
<reference evidence="3" key="1">
    <citation type="journal article" date="2019" name="Database">
        <title>The radish genome database (RadishGD): an integrated information resource for radish genomics.</title>
        <authorList>
            <person name="Yu H.J."/>
            <person name="Baek S."/>
            <person name="Lee Y.J."/>
            <person name="Cho A."/>
            <person name="Mun J.H."/>
        </authorList>
    </citation>
    <scope>NUCLEOTIDE SEQUENCE [LARGE SCALE GENOMIC DNA]</scope>
    <source>
        <strain evidence="3">cv. WK10039</strain>
    </source>
</reference>
<sequence>MANDGSDSNVTNPLLQPEHNDVAVPMPMTPSEFKDRLIFGPYNPSSFADVLSENLSPPSSPITINPRSTRRRFVRSKSAPSVAAIVNDQPRPEYHKRSLSVALLIVYLAVMSVATVVYGKQALKTLPDWLLASIWVFVSTLAVALAFLYLAEAIRDKRRREWQNRVLAHMSISDFFAADIENTGYLSISEYVIYKLTQIGEISVEDIKRISDQFDKIDRANSGKITLADIIGSSTDDLSTATSA</sequence>
<feature type="region of interest" description="Disordered" evidence="1">
    <location>
        <begin position="1"/>
        <end position="21"/>
    </location>
</feature>
<dbReference type="RefSeq" id="XP_056863855.1">
    <property type="nucleotide sequence ID" value="XM_057007875.1"/>
</dbReference>
<evidence type="ECO:0000256" key="1">
    <source>
        <dbReference type="SAM" id="MobiDB-lite"/>
    </source>
</evidence>